<name>A0ABW5R604_9BACL</name>
<dbReference type="Proteomes" id="UP001597497">
    <property type="component" value="Unassembled WGS sequence"/>
</dbReference>
<protein>
    <submittedName>
        <fullName evidence="2">DAK2 domain-containing protein</fullName>
    </submittedName>
</protein>
<accession>A0ABW5R604</accession>
<reference evidence="3" key="1">
    <citation type="journal article" date="2019" name="Int. J. Syst. Evol. Microbiol.">
        <title>The Global Catalogue of Microorganisms (GCM) 10K type strain sequencing project: providing services to taxonomists for standard genome sequencing and annotation.</title>
        <authorList>
            <consortium name="The Broad Institute Genomics Platform"/>
            <consortium name="The Broad Institute Genome Sequencing Center for Infectious Disease"/>
            <person name="Wu L."/>
            <person name="Ma J."/>
        </authorList>
    </citation>
    <scope>NUCLEOTIDE SEQUENCE [LARGE SCALE GENOMIC DNA]</scope>
    <source>
        <strain evidence="3">KCTC 33676</strain>
    </source>
</reference>
<dbReference type="RefSeq" id="WP_379927527.1">
    <property type="nucleotide sequence ID" value="NZ_JBHUMM010000001.1"/>
</dbReference>
<sequence>MSKRFINGMDFANMVYSAADVLKSQVETVNGLNVFPVPDGDTGTNMNMTLTSGVEMLRRKQSEHLGQNAEALSKGLLMGARGNSGVILSQLFRGFAKGAAGLEQMDVHQFAAALQSGVDMAYQAVVKPVEGTILTVSREAAKHAQQAAKRNAEMEAFMADVLDKAKEALANTPNQLPVLKQVGVVDSGGQGLVFVYEGFLAVLRNGASVPHQADFGRTNYSPIAVQIDEPVVSRAAQELQESAQAKLATEDIEFLYDMEFFIDIAERKVPGTTFDEEGFRTELAKDGDSILVIVDDEQVKVHVHSRKPGDVFNLAMKYGELNRFHIENMREQHRKIIDEPAKGAADSASPEAFVAETSDVEKKPFGLVAVAVGEGITEIFNSIGVDYVLSGGQTMNPSTEDILQAIEQVEAEHVFILPNNSNIILAAQQAKEVCETTEISVIPTKTIPQGMAAAIAFQESESAEVNEDLMIRATKLVRSGQITQSIRDTTIDEVEIHEGDYLAIVDGKITAAKADLMEAIQQLVAKMFEEGDEVMTILTGAQADEEATSQIIAHIETEYPDVELDVLEGGQPLYPYLFSVE</sequence>
<dbReference type="EMBL" id="JBHUMM010000001">
    <property type="protein sequence ID" value="MFD2670189.1"/>
    <property type="molecule type" value="Genomic_DNA"/>
</dbReference>
<dbReference type="PANTHER" id="PTHR33434">
    <property type="entry name" value="DEGV DOMAIN-CONTAINING PROTEIN DR_1986-RELATED"/>
    <property type="match status" value="1"/>
</dbReference>
<dbReference type="Pfam" id="PF13684">
    <property type="entry name" value="FakA-like_C"/>
    <property type="match status" value="1"/>
</dbReference>
<dbReference type="Pfam" id="PF21645">
    <property type="entry name" value="FakA-like_M"/>
    <property type="match status" value="1"/>
</dbReference>
<feature type="domain" description="DhaL" evidence="1">
    <location>
        <begin position="9"/>
        <end position="201"/>
    </location>
</feature>
<dbReference type="NCBIfam" id="TIGR03599">
    <property type="entry name" value="YloV"/>
    <property type="match status" value="1"/>
</dbReference>
<dbReference type="SMART" id="SM01121">
    <property type="entry name" value="Dak1_2"/>
    <property type="match status" value="1"/>
</dbReference>
<dbReference type="InterPro" id="IPR048394">
    <property type="entry name" value="FakA-like_M"/>
</dbReference>
<dbReference type="InterPro" id="IPR050270">
    <property type="entry name" value="DegV_domain_contain"/>
</dbReference>
<keyword evidence="3" id="KW-1185">Reference proteome</keyword>
<dbReference type="InterPro" id="IPR033470">
    <property type="entry name" value="FakA-like_C"/>
</dbReference>
<dbReference type="SMART" id="SM01120">
    <property type="entry name" value="Dak2"/>
    <property type="match status" value="1"/>
</dbReference>
<evidence type="ECO:0000313" key="3">
    <source>
        <dbReference type="Proteomes" id="UP001597497"/>
    </source>
</evidence>
<dbReference type="SUPFAM" id="SSF101473">
    <property type="entry name" value="DhaL-like"/>
    <property type="match status" value="1"/>
</dbReference>
<dbReference type="Gene3D" id="1.25.40.340">
    <property type="match status" value="1"/>
</dbReference>
<proteinExistence type="predicted"/>
<dbReference type="InterPro" id="IPR004007">
    <property type="entry name" value="DhaL_dom"/>
</dbReference>
<dbReference type="InterPro" id="IPR019986">
    <property type="entry name" value="YloV-like"/>
</dbReference>
<evidence type="ECO:0000313" key="2">
    <source>
        <dbReference type="EMBL" id="MFD2670189.1"/>
    </source>
</evidence>
<evidence type="ECO:0000259" key="1">
    <source>
        <dbReference type="PROSITE" id="PS51480"/>
    </source>
</evidence>
<organism evidence="2 3">
    <name type="scientific">Marinicrinis sediminis</name>
    <dbReference type="NCBI Taxonomy" id="1652465"/>
    <lineage>
        <taxon>Bacteria</taxon>
        <taxon>Bacillati</taxon>
        <taxon>Bacillota</taxon>
        <taxon>Bacilli</taxon>
        <taxon>Bacillales</taxon>
        <taxon>Paenibacillaceae</taxon>
    </lineage>
</organism>
<gene>
    <name evidence="2" type="ORF">ACFSUC_01045</name>
</gene>
<dbReference type="Pfam" id="PF02734">
    <property type="entry name" value="Dak2"/>
    <property type="match status" value="1"/>
</dbReference>
<dbReference type="PANTHER" id="PTHR33434:SF4">
    <property type="entry name" value="PHOSPHATASE PROTEIN"/>
    <property type="match status" value="1"/>
</dbReference>
<dbReference type="PROSITE" id="PS51480">
    <property type="entry name" value="DHAL"/>
    <property type="match status" value="1"/>
</dbReference>
<dbReference type="InterPro" id="IPR036117">
    <property type="entry name" value="DhaL_dom_sf"/>
</dbReference>
<comment type="caution">
    <text evidence="2">The sequence shown here is derived from an EMBL/GenBank/DDBJ whole genome shotgun (WGS) entry which is preliminary data.</text>
</comment>